<dbReference type="Pfam" id="PF03415">
    <property type="entry name" value="Peptidase_C11"/>
    <property type="match status" value="1"/>
</dbReference>
<evidence type="ECO:0000313" key="2">
    <source>
        <dbReference type="EMBL" id="TCV19504.1"/>
    </source>
</evidence>
<protein>
    <submittedName>
        <fullName evidence="2">Cysteine peptidase C11 family protein</fullName>
    </submittedName>
</protein>
<dbReference type="Gene3D" id="3.40.50.11970">
    <property type="match status" value="1"/>
</dbReference>
<dbReference type="PANTHER" id="PTHR37835">
    <property type="entry name" value="ALPHA-CLOSTRIPAIN"/>
    <property type="match status" value="1"/>
</dbReference>
<dbReference type="RefSeq" id="WP_132776582.1">
    <property type="nucleotide sequence ID" value="NZ_SMBZ01000004.1"/>
</dbReference>
<dbReference type="OrthoDB" id="5507507at2"/>
<gene>
    <name evidence="2" type="ORF">EDC17_100426</name>
</gene>
<sequence>MKKQVYILFAIVLAFSSCKDTKPVPEPEPEPEIIIAERTTLIYLAANNNLANEAELNLQQIERNLSSTKGNLIVFATLPNKIPTLYHIKPNPSTNFADRKIIKQYPNLNSSDPHTLKTIINEMEQNFRSKSYGLILWSHATGWVPAQVGPIKLNSFGKDAGREMDIKELNSAIPKDLFDFIMFDACSMASVEVLYELKDKTKYFIASPGEVIAQGMPYHLIVDDLLESDDEVYKRIAQKYYDHYNNLSGNFQSATVSVIDASKLQNIAETTKKIVEQQSPKFPDFNRNEIQRMDFDRFSNPLIAFDFLDFMETNFAGAQVNNLRSAMDQAVVYKANTPLFNGFAIRKNSGLTCYIPHVRNEEIVHDYYRSLTWYQASGFNKLL</sequence>
<reference evidence="2 3" key="1">
    <citation type="submission" date="2019-03" db="EMBL/GenBank/DDBJ databases">
        <title>Genomic Encyclopedia of Type Strains, Phase IV (KMG-IV): sequencing the most valuable type-strain genomes for metagenomic binning, comparative biology and taxonomic classification.</title>
        <authorList>
            <person name="Goeker M."/>
        </authorList>
    </citation>
    <scope>NUCLEOTIDE SEQUENCE [LARGE SCALE GENOMIC DNA]</scope>
    <source>
        <strain evidence="2 3">DSM 22362</strain>
    </source>
</reference>
<keyword evidence="1" id="KW-0175">Coiled coil</keyword>
<name>A0A4R3VYV7_9SPHI</name>
<feature type="coiled-coil region" evidence="1">
    <location>
        <begin position="44"/>
        <end position="71"/>
    </location>
</feature>
<dbReference type="EMBL" id="SMBZ01000004">
    <property type="protein sequence ID" value="TCV19504.1"/>
    <property type="molecule type" value="Genomic_DNA"/>
</dbReference>
<dbReference type="AlphaFoldDB" id="A0A4R3VYV7"/>
<evidence type="ECO:0000313" key="3">
    <source>
        <dbReference type="Proteomes" id="UP000295197"/>
    </source>
</evidence>
<dbReference type="InterPro" id="IPR005077">
    <property type="entry name" value="Peptidase_C11"/>
</dbReference>
<dbReference type="PROSITE" id="PS51257">
    <property type="entry name" value="PROKAR_LIPOPROTEIN"/>
    <property type="match status" value="1"/>
</dbReference>
<organism evidence="2 3">
    <name type="scientific">Sphingobacterium alimentarium</name>
    <dbReference type="NCBI Taxonomy" id="797292"/>
    <lineage>
        <taxon>Bacteria</taxon>
        <taxon>Pseudomonadati</taxon>
        <taxon>Bacteroidota</taxon>
        <taxon>Sphingobacteriia</taxon>
        <taxon>Sphingobacteriales</taxon>
        <taxon>Sphingobacteriaceae</taxon>
        <taxon>Sphingobacterium</taxon>
    </lineage>
</organism>
<keyword evidence="3" id="KW-1185">Reference proteome</keyword>
<proteinExistence type="predicted"/>
<dbReference type="Proteomes" id="UP000295197">
    <property type="component" value="Unassembled WGS sequence"/>
</dbReference>
<dbReference type="PANTHER" id="PTHR37835:SF1">
    <property type="entry name" value="ALPHA-CLOSTRIPAIN"/>
    <property type="match status" value="1"/>
</dbReference>
<evidence type="ECO:0000256" key="1">
    <source>
        <dbReference type="SAM" id="Coils"/>
    </source>
</evidence>
<accession>A0A4R3VYV7</accession>
<comment type="caution">
    <text evidence="2">The sequence shown here is derived from an EMBL/GenBank/DDBJ whole genome shotgun (WGS) entry which is preliminary data.</text>
</comment>